<accession>A0A9W6JQP8</accession>
<name>A0A9W6JQP8_9HYPH</name>
<dbReference type="RefSeq" id="WP_271200344.1">
    <property type="nucleotide sequence ID" value="NZ_BSFL01000002.1"/>
</dbReference>
<comment type="caution">
    <text evidence="2">The sequence shown here is derived from an EMBL/GenBank/DDBJ whole genome shotgun (WGS) entry which is preliminary data.</text>
</comment>
<feature type="chain" id="PRO_5040881428" evidence="1">
    <location>
        <begin position="20"/>
        <end position="138"/>
    </location>
</feature>
<protein>
    <submittedName>
        <fullName evidence="2">Uncharacterized protein</fullName>
    </submittedName>
</protein>
<evidence type="ECO:0000313" key="3">
    <source>
        <dbReference type="Proteomes" id="UP001143309"/>
    </source>
</evidence>
<gene>
    <name evidence="2" type="ORF">GCM10008174_15940</name>
</gene>
<dbReference type="Proteomes" id="UP001143309">
    <property type="component" value="Unassembled WGS sequence"/>
</dbReference>
<dbReference type="AlphaFoldDB" id="A0A9W6JQP8"/>
<sequence>MKFIIVALALAGMTSNASAQASSADQPPPSTSLKQSAVPGDLGMAIMSAVVSSNGNLARGEGATNAFEIPGAPGRYEVVFGRDVTSCTFAVTGTSSTAVIVYAQNRFGNPNAIFVNAASAINQSNVQSGFTVIVYCGR</sequence>
<evidence type="ECO:0000313" key="2">
    <source>
        <dbReference type="EMBL" id="GLK79853.1"/>
    </source>
</evidence>
<reference evidence="2" key="2">
    <citation type="submission" date="2023-01" db="EMBL/GenBank/DDBJ databases">
        <authorList>
            <person name="Sun Q."/>
            <person name="Evtushenko L."/>
        </authorList>
    </citation>
    <scope>NUCLEOTIDE SEQUENCE</scope>
    <source>
        <strain evidence="2">VKM B-2748</strain>
    </source>
</reference>
<reference evidence="2" key="1">
    <citation type="journal article" date="2014" name="Int. J. Syst. Evol. Microbiol.">
        <title>Complete genome sequence of Corynebacterium casei LMG S-19264T (=DSM 44701T), isolated from a smear-ripened cheese.</title>
        <authorList>
            <consortium name="US DOE Joint Genome Institute (JGI-PGF)"/>
            <person name="Walter F."/>
            <person name="Albersmeier A."/>
            <person name="Kalinowski J."/>
            <person name="Ruckert C."/>
        </authorList>
    </citation>
    <scope>NUCLEOTIDE SEQUENCE</scope>
    <source>
        <strain evidence="2">VKM B-2748</strain>
    </source>
</reference>
<feature type="signal peptide" evidence="1">
    <location>
        <begin position="1"/>
        <end position="19"/>
    </location>
</feature>
<keyword evidence="1" id="KW-0732">Signal</keyword>
<evidence type="ECO:0000256" key="1">
    <source>
        <dbReference type="SAM" id="SignalP"/>
    </source>
</evidence>
<dbReference type="EMBL" id="BSFL01000002">
    <property type="protein sequence ID" value="GLK79853.1"/>
    <property type="molecule type" value="Genomic_DNA"/>
</dbReference>
<keyword evidence="3" id="KW-1185">Reference proteome</keyword>
<organism evidence="2 3">
    <name type="scientific">Methylopila turkensis</name>
    <dbReference type="NCBI Taxonomy" id="1437816"/>
    <lineage>
        <taxon>Bacteria</taxon>
        <taxon>Pseudomonadati</taxon>
        <taxon>Pseudomonadota</taxon>
        <taxon>Alphaproteobacteria</taxon>
        <taxon>Hyphomicrobiales</taxon>
        <taxon>Methylopilaceae</taxon>
        <taxon>Methylopila</taxon>
    </lineage>
</organism>
<proteinExistence type="predicted"/>